<keyword evidence="3 4" id="KW-0472">Membrane</keyword>
<evidence type="ECO:0000313" key="6">
    <source>
        <dbReference type="Proteomes" id="UP000197065"/>
    </source>
</evidence>
<feature type="transmembrane region" description="Helical" evidence="4">
    <location>
        <begin position="125"/>
        <end position="144"/>
    </location>
</feature>
<evidence type="ECO:0000256" key="1">
    <source>
        <dbReference type="ARBA" id="ARBA00022692"/>
    </source>
</evidence>
<feature type="transmembrane region" description="Helical" evidence="4">
    <location>
        <begin position="6"/>
        <end position="27"/>
    </location>
</feature>
<keyword evidence="6" id="KW-1185">Reference proteome</keyword>
<gene>
    <name evidence="5" type="ORF">SAMN07250955_102346</name>
</gene>
<protein>
    <submittedName>
        <fullName evidence="5">MFS transporter, DHA1 family, bicyclomycin/chloramphenicol resistance protein</fullName>
    </submittedName>
</protein>
<reference evidence="5 6" key="1">
    <citation type="submission" date="2017-06" db="EMBL/GenBank/DDBJ databases">
        <authorList>
            <person name="Kim H.J."/>
            <person name="Triplett B.A."/>
        </authorList>
    </citation>
    <scope>NUCLEOTIDE SEQUENCE [LARGE SCALE GENOMIC DNA]</scope>
    <source>
        <strain evidence="5 6">B29T1</strain>
    </source>
</reference>
<evidence type="ECO:0000256" key="3">
    <source>
        <dbReference type="ARBA" id="ARBA00023136"/>
    </source>
</evidence>
<dbReference type="InterPro" id="IPR011701">
    <property type="entry name" value="MFS"/>
</dbReference>
<dbReference type="Proteomes" id="UP000197065">
    <property type="component" value="Unassembled WGS sequence"/>
</dbReference>
<evidence type="ECO:0000256" key="2">
    <source>
        <dbReference type="ARBA" id="ARBA00022989"/>
    </source>
</evidence>
<feature type="transmembrane region" description="Helical" evidence="4">
    <location>
        <begin position="150"/>
        <end position="171"/>
    </location>
</feature>
<organism evidence="5 6">
    <name type="scientific">Arboricoccus pini</name>
    <dbReference type="NCBI Taxonomy" id="1963835"/>
    <lineage>
        <taxon>Bacteria</taxon>
        <taxon>Pseudomonadati</taxon>
        <taxon>Pseudomonadota</taxon>
        <taxon>Alphaproteobacteria</taxon>
        <taxon>Geminicoccales</taxon>
        <taxon>Geminicoccaceae</taxon>
        <taxon>Arboricoccus</taxon>
    </lineage>
</organism>
<dbReference type="SUPFAM" id="SSF103473">
    <property type="entry name" value="MFS general substrate transporter"/>
    <property type="match status" value="1"/>
</dbReference>
<dbReference type="EMBL" id="FYEH01000002">
    <property type="protein sequence ID" value="SNB61689.1"/>
    <property type="molecule type" value="Genomic_DNA"/>
</dbReference>
<dbReference type="InterPro" id="IPR036259">
    <property type="entry name" value="MFS_trans_sf"/>
</dbReference>
<dbReference type="GO" id="GO:0022857">
    <property type="term" value="F:transmembrane transporter activity"/>
    <property type="evidence" value="ECO:0007669"/>
    <property type="project" value="InterPro"/>
</dbReference>
<dbReference type="Gene3D" id="1.20.1720.10">
    <property type="entry name" value="Multidrug resistance protein D"/>
    <property type="match status" value="1"/>
</dbReference>
<proteinExistence type="predicted"/>
<dbReference type="Pfam" id="PF07690">
    <property type="entry name" value="MFS_1"/>
    <property type="match status" value="1"/>
</dbReference>
<feature type="transmembrane region" description="Helical" evidence="4">
    <location>
        <begin position="217"/>
        <end position="237"/>
    </location>
</feature>
<feature type="transmembrane region" description="Helical" evidence="4">
    <location>
        <begin position="94"/>
        <end position="113"/>
    </location>
</feature>
<sequence length="241" mass="25692">MIERLGSWRLIFVFLVAYGMMLLVLVWRFLPESIRDYQLDALGPRRLLAGYVVLFAHRSTLSATLIVAFAYAILNVYLTNAPAIFMVAHGMDEQSFAIGFAVVAAFVAIGNLVNARLCRLVALRSVIRIGLCGTLAAALLLLLIDRLAPGSGWALVSGFCLLFVFYGLILANATALAMQGHAGMVGAISSSLGVVQTAIAALFGALAAFLFDGTARPALFTILGCALLCLAIIRWIARPAA</sequence>
<name>A0A212QQD9_9PROT</name>
<evidence type="ECO:0000256" key="4">
    <source>
        <dbReference type="SAM" id="Phobius"/>
    </source>
</evidence>
<feature type="transmembrane region" description="Helical" evidence="4">
    <location>
        <begin position="183"/>
        <end position="211"/>
    </location>
</feature>
<keyword evidence="1 4" id="KW-0812">Transmembrane</keyword>
<evidence type="ECO:0000313" key="5">
    <source>
        <dbReference type="EMBL" id="SNB61689.1"/>
    </source>
</evidence>
<dbReference type="AlphaFoldDB" id="A0A212QQD9"/>
<keyword evidence="2 4" id="KW-1133">Transmembrane helix</keyword>
<accession>A0A212QQD9</accession>